<feature type="compositionally biased region" description="Pro residues" evidence="1">
    <location>
        <begin position="90"/>
        <end position="115"/>
    </location>
</feature>
<reference evidence="2" key="1">
    <citation type="submission" date="2010-05" db="EMBL/GenBank/DDBJ databases">
        <title>The Genome Sequence of Magnaporthe poae strain ATCC 64411.</title>
        <authorList>
            <consortium name="The Broad Institute Genome Sequencing Platform"/>
            <consortium name="Broad Institute Genome Sequencing Center for Infectious Disease"/>
            <person name="Ma L.-J."/>
            <person name="Dead R."/>
            <person name="Young S."/>
            <person name="Zeng Q."/>
            <person name="Koehrsen M."/>
            <person name="Alvarado L."/>
            <person name="Berlin A."/>
            <person name="Chapman S.B."/>
            <person name="Chen Z."/>
            <person name="Freedman E."/>
            <person name="Gellesch M."/>
            <person name="Goldberg J."/>
            <person name="Griggs A."/>
            <person name="Gujja S."/>
            <person name="Heilman E.R."/>
            <person name="Heiman D."/>
            <person name="Hepburn T."/>
            <person name="Howarth C."/>
            <person name="Jen D."/>
            <person name="Larson L."/>
            <person name="Mehta T."/>
            <person name="Neiman D."/>
            <person name="Pearson M."/>
            <person name="Roberts A."/>
            <person name="Saif S."/>
            <person name="Shea T."/>
            <person name="Shenoy N."/>
            <person name="Sisk P."/>
            <person name="Stolte C."/>
            <person name="Sykes S."/>
            <person name="Walk T."/>
            <person name="White J."/>
            <person name="Yandava C."/>
            <person name="Haas B."/>
            <person name="Nusbaum C."/>
            <person name="Birren B."/>
        </authorList>
    </citation>
    <scope>NUCLEOTIDE SEQUENCE</scope>
    <source>
        <strain evidence="2">ATCC 64411</strain>
    </source>
</reference>
<evidence type="ECO:0000313" key="2">
    <source>
        <dbReference type="EMBL" id="KLU84233.1"/>
    </source>
</evidence>
<evidence type="ECO:0000256" key="1">
    <source>
        <dbReference type="SAM" id="MobiDB-lite"/>
    </source>
</evidence>
<gene>
    <name evidence="2" type="ORF">MAPG_03278</name>
</gene>
<feature type="region of interest" description="Disordered" evidence="1">
    <location>
        <begin position="1"/>
        <end position="26"/>
    </location>
</feature>
<protein>
    <submittedName>
        <fullName evidence="2 3">Uncharacterized protein</fullName>
    </submittedName>
</protein>
<name>A0A0C4DTK8_MAGP6</name>
<dbReference type="AlphaFoldDB" id="A0A0C4DTK8"/>
<feature type="compositionally biased region" description="Polar residues" evidence="1">
    <location>
        <begin position="303"/>
        <end position="317"/>
    </location>
</feature>
<feature type="region of interest" description="Disordered" evidence="1">
    <location>
        <begin position="51"/>
        <end position="406"/>
    </location>
</feature>
<dbReference type="eggNOG" id="ENOG502SQMG">
    <property type="taxonomic scope" value="Eukaryota"/>
</dbReference>
<dbReference type="Proteomes" id="UP000011715">
    <property type="component" value="Unassembled WGS sequence"/>
</dbReference>
<reference evidence="2" key="3">
    <citation type="submission" date="2011-03" db="EMBL/GenBank/DDBJ databases">
        <title>Annotation of Magnaporthe poae ATCC 64411.</title>
        <authorList>
            <person name="Ma L.-J."/>
            <person name="Dead R."/>
            <person name="Young S.K."/>
            <person name="Zeng Q."/>
            <person name="Gargeya S."/>
            <person name="Fitzgerald M."/>
            <person name="Haas B."/>
            <person name="Abouelleil A."/>
            <person name="Alvarado L."/>
            <person name="Arachchi H.M."/>
            <person name="Berlin A."/>
            <person name="Brown A."/>
            <person name="Chapman S.B."/>
            <person name="Chen Z."/>
            <person name="Dunbar C."/>
            <person name="Freedman E."/>
            <person name="Gearin G."/>
            <person name="Gellesch M."/>
            <person name="Goldberg J."/>
            <person name="Griggs A."/>
            <person name="Gujja S."/>
            <person name="Heiman D."/>
            <person name="Howarth C."/>
            <person name="Larson L."/>
            <person name="Lui A."/>
            <person name="MacDonald P.J.P."/>
            <person name="Mehta T."/>
            <person name="Montmayeur A."/>
            <person name="Murphy C."/>
            <person name="Neiman D."/>
            <person name="Pearson M."/>
            <person name="Priest M."/>
            <person name="Roberts A."/>
            <person name="Saif S."/>
            <person name="Shea T."/>
            <person name="Shenoy N."/>
            <person name="Sisk P."/>
            <person name="Stolte C."/>
            <person name="Sykes S."/>
            <person name="Yandava C."/>
            <person name="Wortman J."/>
            <person name="Nusbaum C."/>
            <person name="Birren B."/>
        </authorList>
    </citation>
    <scope>NUCLEOTIDE SEQUENCE</scope>
    <source>
        <strain evidence="2">ATCC 64411</strain>
    </source>
</reference>
<dbReference type="VEuPathDB" id="FungiDB:MAPG_03278"/>
<evidence type="ECO:0000313" key="4">
    <source>
        <dbReference type="Proteomes" id="UP000011715"/>
    </source>
</evidence>
<feature type="region of interest" description="Disordered" evidence="1">
    <location>
        <begin position="438"/>
        <end position="486"/>
    </location>
</feature>
<dbReference type="EMBL" id="GL876967">
    <property type="protein sequence ID" value="KLU84233.1"/>
    <property type="molecule type" value="Genomic_DNA"/>
</dbReference>
<feature type="compositionally biased region" description="Low complexity" evidence="1">
    <location>
        <begin position="149"/>
        <end position="176"/>
    </location>
</feature>
<reference evidence="3" key="5">
    <citation type="submission" date="2015-06" db="UniProtKB">
        <authorList>
            <consortium name="EnsemblFungi"/>
        </authorList>
    </citation>
    <scope>IDENTIFICATION</scope>
    <source>
        <strain evidence="3">ATCC 64411</strain>
    </source>
</reference>
<keyword evidence="4" id="KW-1185">Reference proteome</keyword>
<proteinExistence type="predicted"/>
<sequence length="823" mass="88432">MSAQDRPQPPLSRLPEIEEDKPFSSLFGGAFDMATVESTAQLADSSIFVTPSGSRFRIQRLADPVPSSASEKPQSSSVKLPPQQREKPQRPPSPPPEPPVPIVIPATAPPKPPPTAQATSSPPIQPPQPRFQLHTRPPQPSRARVDRGSSAASPTQSASSPPSASSPRSSIGSIISQRLGALGVGRSSSRRDSNTQRALADGNPAAMVEALSPGDQGFGASALYFHSDGGAQAAETLTDSQSADRLAFGPDSAPESHVAGSPHPQSDTYRGFPDYQESPAFGSLPSASSSDPRLQHPSLLHRASTTGHTHSRASTASDLAGPEFTSLDPFSPPAYAQDAPPAVQHRAQHSAGFAGGSLQSTSGKQAGATPSPRSQSLPSLMEYSVVHTPPSHPPDGSPPLSSIAGGGAAVTATSAMPDVGGDPDRGRTYFYDTQTPVFVRLHSPGPPQSSSSAPSSSEAAASSPRATVAATDTSSTAGSRDRDNVLPGEEVLYDGAVGSGHALAGPFEDGRLKVFRNSLSRDLRFYCKLGNNSETLWMKGAKARLVPLYGYDQRSLTVQIRDGDSDLEMRQRQQLQHQQQQQYDVLPNGPVAMYQFTELKDLFAFQSQLTGEQVILDISSVKWIRLAKANSRSIEMYSSVRLQIWHEPRSRRATQSDVASFVTAGTALSGPLRERVIPNSSRLMIFLSRSEQYITSFITDDIEMEAKGHTSASLKPRKYSGGFLDRRSSRPAGIRARLEKKTGSEPAGLSIPGEPYNPDVEQTFDLYKTFEIEFESSPSQINFVQAWNEVIEARRKQRARLAKIQEDMTKHTFSSRAALDIWT</sequence>
<feature type="compositionally biased region" description="Low complexity" evidence="1">
    <location>
        <begin position="448"/>
        <end position="478"/>
    </location>
</feature>
<organism evidence="3 4">
    <name type="scientific">Magnaporthiopsis poae (strain ATCC 64411 / 73-15)</name>
    <name type="common">Kentucky bluegrass fungus</name>
    <name type="synonym">Magnaporthe poae</name>
    <dbReference type="NCBI Taxonomy" id="644358"/>
    <lineage>
        <taxon>Eukaryota</taxon>
        <taxon>Fungi</taxon>
        <taxon>Dikarya</taxon>
        <taxon>Ascomycota</taxon>
        <taxon>Pezizomycotina</taxon>
        <taxon>Sordariomycetes</taxon>
        <taxon>Sordariomycetidae</taxon>
        <taxon>Magnaporthales</taxon>
        <taxon>Magnaporthaceae</taxon>
        <taxon>Magnaporthiopsis</taxon>
    </lineage>
</organism>
<dbReference type="EMBL" id="ADBL01000790">
    <property type="status" value="NOT_ANNOTATED_CDS"/>
    <property type="molecule type" value="Genomic_DNA"/>
</dbReference>
<dbReference type="OrthoDB" id="5330919at2759"/>
<accession>A0A0C4DTK8</accession>
<reference evidence="4" key="2">
    <citation type="submission" date="2010-05" db="EMBL/GenBank/DDBJ databases">
        <title>The genome sequence of Magnaporthe poae strain ATCC 64411.</title>
        <authorList>
            <person name="Ma L.-J."/>
            <person name="Dead R."/>
            <person name="Young S."/>
            <person name="Zeng Q."/>
            <person name="Koehrsen M."/>
            <person name="Alvarado L."/>
            <person name="Berlin A."/>
            <person name="Chapman S.B."/>
            <person name="Chen Z."/>
            <person name="Freedman E."/>
            <person name="Gellesch M."/>
            <person name="Goldberg J."/>
            <person name="Griggs A."/>
            <person name="Gujja S."/>
            <person name="Heilman E.R."/>
            <person name="Heiman D."/>
            <person name="Hepburn T."/>
            <person name="Howarth C."/>
            <person name="Jen D."/>
            <person name="Larson L."/>
            <person name="Mehta T."/>
            <person name="Neiman D."/>
            <person name="Pearson M."/>
            <person name="Roberts A."/>
            <person name="Saif S."/>
            <person name="Shea T."/>
            <person name="Shenoy N."/>
            <person name="Sisk P."/>
            <person name="Stolte C."/>
            <person name="Sykes S."/>
            <person name="Walk T."/>
            <person name="White J."/>
            <person name="Yandava C."/>
            <person name="Haas B."/>
            <person name="Nusbaum C."/>
            <person name="Birren B."/>
        </authorList>
    </citation>
    <scope>NUCLEOTIDE SEQUENCE [LARGE SCALE GENOMIC DNA]</scope>
    <source>
        <strain evidence="4">ATCC 64411 / 73-15</strain>
    </source>
</reference>
<dbReference type="EnsemblFungi" id="MAPG_03278T0">
    <property type="protein sequence ID" value="MAPG_03278T0"/>
    <property type="gene ID" value="MAPG_03278"/>
</dbReference>
<evidence type="ECO:0000313" key="3">
    <source>
        <dbReference type="EnsemblFungi" id="MAPG_03278T0"/>
    </source>
</evidence>
<reference evidence="3" key="4">
    <citation type="journal article" date="2015" name="G3 (Bethesda)">
        <title>Genome sequences of three phytopathogenic species of the Magnaporthaceae family of fungi.</title>
        <authorList>
            <person name="Okagaki L.H."/>
            <person name="Nunes C.C."/>
            <person name="Sailsbery J."/>
            <person name="Clay B."/>
            <person name="Brown D."/>
            <person name="John T."/>
            <person name="Oh Y."/>
            <person name="Young N."/>
            <person name="Fitzgerald M."/>
            <person name="Haas B.J."/>
            <person name="Zeng Q."/>
            <person name="Young S."/>
            <person name="Adiconis X."/>
            <person name="Fan L."/>
            <person name="Levin J.Z."/>
            <person name="Mitchell T.K."/>
            <person name="Okubara P.A."/>
            <person name="Farman M.L."/>
            <person name="Kohn L.M."/>
            <person name="Birren B."/>
            <person name="Ma L.-J."/>
            <person name="Dean R.A."/>
        </authorList>
    </citation>
    <scope>NUCLEOTIDE SEQUENCE</scope>
    <source>
        <strain evidence="3">ATCC 64411 / 73-15</strain>
    </source>
</reference>
<feature type="compositionally biased region" description="Low complexity" evidence="1">
    <location>
        <begin position="67"/>
        <end position="83"/>
    </location>
</feature>